<dbReference type="PROSITE" id="PS50937">
    <property type="entry name" value="HTH_MERR_2"/>
    <property type="match status" value="1"/>
</dbReference>
<dbReference type="STRING" id="1503.CLPU_8c00610"/>
<accession>A0A0L0WA03</accession>
<keyword evidence="3" id="KW-0804">Transcription</keyword>
<dbReference type="Pfam" id="PF13411">
    <property type="entry name" value="MerR_1"/>
    <property type="match status" value="1"/>
</dbReference>
<evidence type="ECO:0000256" key="1">
    <source>
        <dbReference type="ARBA" id="ARBA00023015"/>
    </source>
</evidence>
<dbReference type="InterPro" id="IPR047057">
    <property type="entry name" value="MerR_fam"/>
</dbReference>
<dbReference type="Proteomes" id="UP000037267">
    <property type="component" value="Unassembled WGS sequence"/>
</dbReference>
<dbReference type="Gene3D" id="1.10.1660.10">
    <property type="match status" value="1"/>
</dbReference>
<evidence type="ECO:0000259" key="4">
    <source>
        <dbReference type="PROSITE" id="PS50937"/>
    </source>
</evidence>
<dbReference type="PANTHER" id="PTHR30204">
    <property type="entry name" value="REDOX-CYCLING DRUG-SENSING TRANSCRIPTIONAL ACTIVATOR SOXR"/>
    <property type="match status" value="1"/>
</dbReference>
<organism evidence="5 6">
    <name type="scientific">Gottschalkia purinilytica</name>
    <name type="common">Clostridium purinilyticum</name>
    <dbReference type="NCBI Taxonomy" id="1503"/>
    <lineage>
        <taxon>Bacteria</taxon>
        <taxon>Bacillati</taxon>
        <taxon>Bacillota</taxon>
        <taxon>Tissierellia</taxon>
        <taxon>Tissierellales</taxon>
        <taxon>Gottschalkiaceae</taxon>
        <taxon>Gottschalkia</taxon>
    </lineage>
</organism>
<evidence type="ECO:0000256" key="3">
    <source>
        <dbReference type="ARBA" id="ARBA00023163"/>
    </source>
</evidence>
<evidence type="ECO:0000256" key="2">
    <source>
        <dbReference type="ARBA" id="ARBA00023125"/>
    </source>
</evidence>
<keyword evidence="2" id="KW-0238">DNA-binding</keyword>
<dbReference type="PROSITE" id="PS00552">
    <property type="entry name" value="HTH_MERR_1"/>
    <property type="match status" value="1"/>
</dbReference>
<evidence type="ECO:0000313" key="6">
    <source>
        <dbReference type="Proteomes" id="UP000037267"/>
    </source>
</evidence>
<evidence type="ECO:0000313" key="5">
    <source>
        <dbReference type="EMBL" id="KNF08296.1"/>
    </source>
</evidence>
<name>A0A0L0WA03_GOTPU</name>
<feature type="domain" description="HTH merR-type" evidence="4">
    <location>
        <begin position="1"/>
        <end position="69"/>
    </location>
</feature>
<dbReference type="OrthoDB" id="9811174at2"/>
<proteinExistence type="predicted"/>
<dbReference type="EMBL" id="LGSS01000008">
    <property type="protein sequence ID" value="KNF08296.1"/>
    <property type="molecule type" value="Genomic_DNA"/>
</dbReference>
<dbReference type="GO" id="GO:0003700">
    <property type="term" value="F:DNA-binding transcription factor activity"/>
    <property type="evidence" value="ECO:0007669"/>
    <property type="project" value="InterPro"/>
</dbReference>
<sequence>MKISEVSKITELTKRAIRYYENEGLINPNINEENNYREYDEEDVNKLIKISLLRQLDLSIDNIKDIINKSINIRNLLKNHVNKLEEDISQMEKSKTLIESIINDTSNIDSEKIIEKMKLLRNYIDSNDKQKQGYIKRQLQRIFPDKFGIILTLRFVPFLNEPIDSPEKEKAWIEIVKFLDEAEEISYPEEIEKSFENISYDDLETIMEGTYKELNVLINPTKEELEEYKKKLIEFMETSSKDKEFRKAYSELAKPRNKMRKQLSDIGYYDKFTENMKILSKDYKKYHENLIKLDDELGLEYDEEGFVILKEDL</sequence>
<dbReference type="AlphaFoldDB" id="A0A0L0WA03"/>
<protein>
    <submittedName>
        <fullName evidence="5">Putative transcriptional regulator</fullName>
    </submittedName>
</protein>
<dbReference type="PANTHER" id="PTHR30204:SF94">
    <property type="entry name" value="HEAVY METAL-DEPENDENT TRANSCRIPTIONAL REGULATOR HI_0293-RELATED"/>
    <property type="match status" value="1"/>
</dbReference>
<dbReference type="SUPFAM" id="SSF46955">
    <property type="entry name" value="Putative DNA-binding domain"/>
    <property type="match status" value="1"/>
</dbReference>
<dbReference type="InterPro" id="IPR000551">
    <property type="entry name" value="MerR-type_HTH_dom"/>
</dbReference>
<keyword evidence="6" id="KW-1185">Reference proteome</keyword>
<dbReference type="RefSeq" id="WP_050355398.1">
    <property type="nucleotide sequence ID" value="NZ_LGSS01000008.1"/>
</dbReference>
<dbReference type="InterPro" id="IPR009061">
    <property type="entry name" value="DNA-bd_dom_put_sf"/>
</dbReference>
<dbReference type="SMART" id="SM00422">
    <property type="entry name" value="HTH_MERR"/>
    <property type="match status" value="1"/>
</dbReference>
<comment type="caution">
    <text evidence="5">The sequence shown here is derived from an EMBL/GenBank/DDBJ whole genome shotgun (WGS) entry which is preliminary data.</text>
</comment>
<keyword evidence="1" id="KW-0805">Transcription regulation</keyword>
<reference evidence="6" key="1">
    <citation type="submission" date="2015-07" db="EMBL/GenBank/DDBJ databases">
        <title>Draft genome sequence of the purine-degrading Gottschalkia purinilyticum DSM 1384 (formerly Clostridium purinilyticum).</title>
        <authorList>
            <person name="Poehlein A."/>
            <person name="Schiel-Bengelsdorf B."/>
            <person name="Bengelsdorf F.R."/>
            <person name="Daniel R."/>
            <person name="Duerre P."/>
        </authorList>
    </citation>
    <scope>NUCLEOTIDE SEQUENCE [LARGE SCALE GENOMIC DNA]</scope>
    <source>
        <strain evidence="6">DSM 1384</strain>
    </source>
</reference>
<gene>
    <name evidence="5" type="ORF">CLPU_8c00610</name>
</gene>
<dbReference type="GO" id="GO:0003677">
    <property type="term" value="F:DNA binding"/>
    <property type="evidence" value="ECO:0007669"/>
    <property type="project" value="UniProtKB-KW"/>
</dbReference>